<evidence type="ECO:0000313" key="3">
    <source>
        <dbReference type="Proteomes" id="UP000386847"/>
    </source>
</evidence>
<proteinExistence type="predicted"/>
<feature type="transmembrane region" description="Helical" evidence="1">
    <location>
        <begin position="80"/>
        <end position="98"/>
    </location>
</feature>
<feature type="transmembrane region" description="Helical" evidence="1">
    <location>
        <begin position="57"/>
        <end position="74"/>
    </location>
</feature>
<dbReference type="KEGG" id="rain:Rai3103_10545"/>
<dbReference type="RefSeq" id="WP_153572575.1">
    <property type="nucleotide sequence ID" value="NZ_CP045725.1"/>
</dbReference>
<sequence length="126" mass="13268">MRTIPLTLTCSCGEGTSVALAAGQAWSCGCGRVWEPDPTPFAAALAAAAGLRRVRQWLGLLLALVALVGGLLALTQPAWWPALPVLVGGVAIASGPTYRRRLRTLRERMRSPIGLTPVDARPEGRA</sequence>
<dbReference type="EMBL" id="CP045725">
    <property type="protein sequence ID" value="QGF24046.1"/>
    <property type="molecule type" value="Genomic_DNA"/>
</dbReference>
<dbReference type="PROSITE" id="PS51257">
    <property type="entry name" value="PROKAR_LIPOPROTEIN"/>
    <property type="match status" value="1"/>
</dbReference>
<keyword evidence="1" id="KW-1133">Transmembrane helix</keyword>
<keyword evidence="1" id="KW-0472">Membrane</keyword>
<reference evidence="2 3" key="1">
    <citation type="submission" date="2019-10" db="EMBL/GenBank/DDBJ databases">
        <title>Genomic analysis of Raineyella sp. CBA3103.</title>
        <authorList>
            <person name="Roh S.W."/>
        </authorList>
    </citation>
    <scope>NUCLEOTIDE SEQUENCE [LARGE SCALE GENOMIC DNA]</scope>
    <source>
        <strain evidence="2 3">CBA3103</strain>
    </source>
</reference>
<evidence type="ECO:0000256" key="1">
    <source>
        <dbReference type="SAM" id="Phobius"/>
    </source>
</evidence>
<protein>
    <submittedName>
        <fullName evidence="2">Uncharacterized protein</fullName>
    </submittedName>
</protein>
<accession>A0A5Q2FI60</accession>
<name>A0A5Q2FI60_9ACTN</name>
<dbReference type="AlphaFoldDB" id="A0A5Q2FI60"/>
<gene>
    <name evidence="2" type="ORF">Rai3103_10545</name>
</gene>
<dbReference type="Proteomes" id="UP000386847">
    <property type="component" value="Chromosome"/>
</dbReference>
<organism evidence="2 3">
    <name type="scientific">Raineyella fluvialis</name>
    <dbReference type="NCBI Taxonomy" id="2662261"/>
    <lineage>
        <taxon>Bacteria</taxon>
        <taxon>Bacillati</taxon>
        <taxon>Actinomycetota</taxon>
        <taxon>Actinomycetes</taxon>
        <taxon>Propionibacteriales</taxon>
        <taxon>Propionibacteriaceae</taxon>
        <taxon>Raineyella</taxon>
    </lineage>
</organism>
<evidence type="ECO:0000313" key="2">
    <source>
        <dbReference type="EMBL" id="QGF24046.1"/>
    </source>
</evidence>
<keyword evidence="3" id="KW-1185">Reference proteome</keyword>
<keyword evidence="1" id="KW-0812">Transmembrane</keyword>